<evidence type="ECO:0000256" key="3">
    <source>
        <dbReference type="SAM" id="MobiDB-lite"/>
    </source>
</evidence>
<feature type="compositionally biased region" description="Basic and acidic residues" evidence="3">
    <location>
        <begin position="160"/>
        <end position="176"/>
    </location>
</feature>
<reference evidence="4 5" key="1">
    <citation type="journal article" date="2023" name="Sci. Data">
        <title>Genome assembly of the Korean intertidal mud-creeper Batillaria attramentaria.</title>
        <authorList>
            <person name="Patra A.K."/>
            <person name="Ho P.T."/>
            <person name="Jun S."/>
            <person name="Lee S.J."/>
            <person name="Kim Y."/>
            <person name="Won Y.J."/>
        </authorList>
    </citation>
    <scope>NUCLEOTIDE SEQUENCE [LARGE SCALE GENOMIC DNA]</scope>
    <source>
        <strain evidence="4">Wonlab-2016</strain>
    </source>
</reference>
<feature type="region of interest" description="Disordered" evidence="3">
    <location>
        <begin position="3579"/>
        <end position="3672"/>
    </location>
</feature>
<feature type="compositionally biased region" description="Polar residues" evidence="3">
    <location>
        <begin position="2443"/>
        <end position="2461"/>
    </location>
</feature>
<feature type="compositionally biased region" description="Basic and acidic residues" evidence="3">
    <location>
        <begin position="2942"/>
        <end position="2955"/>
    </location>
</feature>
<feature type="region of interest" description="Disordered" evidence="3">
    <location>
        <begin position="1801"/>
        <end position="1824"/>
    </location>
</feature>
<feature type="compositionally biased region" description="Polar residues" evidence="3">
    <location>
        <begin position="3258"/>
        <end position="3287"/>
    </location>
</feature>
<protein>
    <submittedName>
        <fullName evidence="4">Uncharacterized protein</fullName>
    </submittedName>
</protein>
<feature type="compositionally biased region" description="Polar residues" evidence="3">
    <location>
        <begin position="4596"/>
        <end position="4610"/>
    </location>
</feature>
<feature type="region of interest" description="Disordered" evidence="3">
    <location>
        <begin position="259"/>
        <end position="280"/>
    </location>
</feature>
<feature type="compositionally biased region" description="Basic and acidic residues" evidence="3">
    <location>
        <begin position="358"/>
        <end position="369"/>
    </location>
</feature>
<feature type="compositionally biased region" description="Polar residues" evidence="3">
    <location>
        <begin position="3051"/>
        <end position="3062"/>
    </location>
</feature>
<feature type="region of interest" description="Disordered" evidence="3">
    <location>
        <begin position="2799"/>
        <end position="2823"/>
    </location>
</feature>
<keyword evidence="1" id="KW-0540">Nuclease</keyword>
<feature type="compositionally biased region" description="Basic and acidic residues" evidence="3">
    <location>
        <begin position="3603"/>
        <end position="3639"/>
    </location>
</feature>
<keyword evidence="5" id="KW-1185">Reference proteome</keyword>
<feature type="region of interest" description="Disordered" evidence="3">
    <location>
        <begin position="815"/>
        <end position="844"/>
    </location>
</feature>
<feature type="region of interest" description="Disordered" evidence="3">
    <location>
        <begin position="3051"/>
        <end position="3115"/>
    </location>
</feature>
<accession>A0ABD0K0U6</accession>
<feature type="compositionally biased region" description="Polar residues" evidence="3">
    <location>
        <begin position="1814"/>
        <end position="1824"/>
    </location>
</feature>
<feature type="region of interest" description="Disordered" evidence="3">
    <location>
        <begin position="394"/>
        <end position="452"/>
    </location>
</feature>
<feature type="region of interest" description="Disordered" evidence="3">
    <location>
        <begin position="130"/>
        <end position="187"/>
    </location>
</feature>
<sequence length="5664" mass="623290">MAESVRRTTSQSPRSSGIVDLAEPPLRIATFNLNSYEEEKNTTPSADVSATLATILSHFDLVLMLERRRPGNDTNIDRLIRRLHTVDRAEPFDFEESQSVCKIHGAEHYCFFYRSSRLSVADVHKFKREESLGRKGGKKRQDEGDSSPDRHAPGASGVATDHDTTKPGVSDMKDGDVPQLPQMQPPSHVACLASTSSLAGSMASTSMAVVPSRRLVPHVSVSPAEGAVTDAPSVATLPSLATSPSQPVSTTHLDVQAKESQGQSSVLVEGGSAQPSPKPSRFAVTKVSHAELSGITEGQSYENDMETLDVTEVTKISQCKLPGMAEGQSSAEGMERNVIQVTKVSPAEPSGVSGRISSENESKGKADVDSSEVFRFDETKVTKSDLFYLNQGQSDEQSLEATDGTDEFPSVVSNSELTEVNISDSTDEKSQEAREGIRVSVSEPPQRKKSEVREVVSVLEARVLSASLSSSGSPQKEERGSLDTATTSTDSEDVYLPDVIHREVLPVAKMGVSAPQPDLVTPEYDFTKSASLPDTGIGQTHPSSRNMSFRTCTLTPVVDRDEGSSQISPLPDSFQAQSSEICKERRDETVESTISPQPHGPEVSKLRDLIEAEERLDEKLEPTSNLQAYVSRMKDIAGADVSRTYQPDISRVKCDDERTTATLEEGPSHKVPVSQTECVESLRSQRCETEAREEKKQALVENIPRLQTDDETESQACKSKDSDVIGDSQISLLADLMSSELDLTSSPSANIIPQAVHSGTEIEDYHHPMVVHRDVLPVARRGHSLHEPQPIVPECDLTRSPSTSMESISEVTRMLQRHHPPKRGSHTPRDGDSLSITEGDSYPREVDAGVVMDTAAPETQEEEPRVDKEGEVNVAHTECFFGPEQDEVTEKETDTEIYVSKDEEVYFPERPHVSHTGRLHGPEQGQVRVTEDAGEKADEVESHALETGKDAVAESETLAVSNKQEQRYVQAIGAGEKPQYHVQVVETERADNSQNDAVMSQKDKVMSQRDEVMSQKDVLMSQKAAVMSRKDVMLQKDEVLSQTDEAKSDTETREEGKPALTVILRQTQCVSGQGKDSDVRAFVHHKLTSDKTLHHTHTSLFKSEEATLQCRSYTERRPETQLRMARKRFETAKVSASQLQLELSLLTEKDMTHSASSGEDGGSRQDIHSDDDEEQTSAHSNLQDNDMVPSVSGKQTIACQTITHKSIGKRLAKSSHITAERSFSYKVTFNNEDATTSRSFENKMSISYSRVGQQGRVSPAASQAAEEKASPSRAVPVVKQYPVGHVSGEDAGPSYQTESGAKQPATLQVNAPERIVSWHDELTPEFQGEASKTKLTDDDHGSIMLIEDVEPGPTPAPVPSREQSKTVLLITPVQSVTHLIASTPKQMSDISIKQQQQTGPSKETSQISLMKSSTALNEDESKVSPEPEPKLITAQSKDSKTTLVKPAQVIYIPPSRGFSRDLMPIVLPPGMSIIVKQKKSPSQEHIETAEIPQTKVFYIPASKTLSREILSIAGVTPEPSESKQRAAASSKENQALTEEESPSSEPIPSKEQSKTSLMSRPIGTPSAASLAPATQSGTAINRVKSETSEILTSDNVRPQTKTCLCCKTVFTDMTSEDDPLSDVDICANCRAVFDQIQSQINQRSKLKLSPPSKTASKVSQLSERQMSGVSINAEPVTTQTAQVNGGIPSQTMTSEIQRVTSQTSNMLQVAPLAETKPCIYCKTDYVVTSTDDGEISEVEMCVTCKIVLDEMQSRINRVPEAQRSPPIKPAPGTIDGEKSEVEVCVTCKIILDEMQSRVNREPKTSYAIKPAPGTSMSLQDRTTPSREQSMGNQILSQLKWSLPPSTVSRKTQSMSNQMSSVFDIMQMPEARTCHFCKTEFTVTPSDDGEISEAEICVTCKIILDEMQSRVNQVPEPKANSPNKFVSGISMSVMDRPATSREPSTGSQILQFKKSLPPSTSSRETQPMASQKSNTPGAKPCIYCKTDNTVKPSDKVRTMPDICKASADDGEIPEVKMCVTCKTVLDKMQSRFTPAPVFKTSPSNRPASGISVTLQDSREQPNSQMARLTSAVPYKIPTIRDNSGPSQIMQWRTSPFADRGLSVTESTSIQVIEQDDNTSYGSSVYVAPITKPCIYCKTEFVVKLSADDDEPEVGLCAACQRVLDEMRPRPNLVSRVTRTPQYQTVSYETQVSEPAARTPIRTQARGQQTKASQSFSYRALSGGLQSAVSQKSDEAANLSCELVVKGTQSTGVQASEDQGGSPNRTVVCENVSQQSQVPEPKTCVYCKTEFTEKLGEDGRVSEIEICFRCRTVFNEVRSRTAQHPITFEKVSRGSQASDLNVGPPVKAQPRALPRGQQSSAVQTYTMEVSRDSLSTVCQIIRENLPEVSQIPETKACVCCKTVFTVNRSEDGQVSEVEMCVTCKKTFDTLRFPANQGSALRMECPSTSGHQPNTSQTSAMQVSPGSLSAPCTITSETRTEIIQTPEAKTCHCCNTVFTVTQSEGGEVSEIEMCVTCKTTFDKLRFPANQGSAVRRECPSASGYQPKSSQGSGMYVSRGVLSAPCKAIPENRAEVRQIPATKTCVCCKTVFTETWCEDGDVSEVEMCVTCKTTFHELRSRASPSKSDRQLKANEMPYSDRVYAEMYTDERGFDTDRMRSGISNVLQDAGGVRVVRYQQTSQSPEIDRNRQYRSAYSGHLPTTSVPSGAVTRGQYSQGSQPVRQAEVIIERDDAQALLYAAAMVTVNALSEARKEVRIQGDREKAPKPQRGLRTMTNKGAKHWDGYTDEAGFDPDLTRESWTCITSTDDDKDKAKTPSAKPDRTDSVPAYVFDDAGFDPEKMRTLSSTEVIEEITPASAARMDSVIVVVSETSVFDPQRRQTIKMTQTCHYKTPSPRPEPLDRRSRTDVRERVRDRDRERDREGVSEPARKSGDEEARPAVGALLLKDEVPTEEYKESAGIDPEGIRSSFTDVPDMRYSEGTWSEVEYGEYESPFDEMVPQEEYDTSLPEVELSDHISSGSSDATPESPETDILEYETGVLEYETGIPEFEHTVAVQTDSPWTESSPSDEEDGPMRRFSSSVDWHFSEKPESDTRAPRLSKPIEGMFGTKSSAPDEWQSTTEESVYFIISPIRHTQATGVSSTAGRQQAIEHPSTVFWQEAARASSAVNQQQVRKPSSAVAQQQVRKPSSAVDQQQVRKPSSAVDQQQVRKPSSAVDQQEVRKPSSAVDWKQATLSGVWQQRTGPPTGAHWQEPIRSPAGTHWQQATGPPSGVQWQQASGPPTGAQWQQATVPPPGVHWQQATGPPPGAQWQQAAGPPPGAQWQQTTGPPPGAQWQQATGLQWQQATGPPTGAQWQQATVPPPGAHWQQATGPPPGAYWQQATGPPPGAHWQQATGPPPGVHWQQETQPPSGVWQQTTGSTTAVNQQHKPKTSAVSFQRASGSQSGFSRQKTSRSPSTVHRQQASRSPSTVSQQRERKSAADWHHPIRPSSAVDRHQFYPTRQSSAVDWIHTTRGSSAVDWHHPIIAARTSSAVDWKHTRRPSSAVDWLYSMRPSSAVDWLHSPRRSSFADWLLSPGTSNTTDWFYSGESPDRSFRRASRVPARQDPQYRSDVGPDRDARLARRVSSRPEYRTDDGPERDSRQFSRVSRSTRRESQAEGSSRARRLSSPTDWQDTPDYIVLPEIPVETQSVGTSPHLPPTRSTSTETEFQASKSVITERAPTKTTATEKKLYTSKSVSCVQDSLPVKFFADQPPKSVIMVSKSAACVEAPEEWQPEKVTASVSSEAMLQEEKAANTINKRPVVKTTGTATNLQATKSISTVVARDLGSVDPYDPWGECDTADGEILGRLSSPVDYKHSSAVDWQHSSDFVLLGPESDKFTPPIDSSVDYECVPDFFVPQKTRRRSSTADLEFYAPGDHIIQNREAKERQRKESSSADAGYVSDNIMMRSTMPYRPPSSVDLDYKSDFIMFPSKYKHMPRTSTMADETRSDFVIMPTRYTDGSTHDIYLPALPSKVMSQVDTEYKSAYITLTPKTKLDTSQYPVTVREAGTTNEDDGQAKKPVLVSAQGKAAPVSTPLPVSAKAAHTRAPTTSAHRVSFSERREYSQDPRCSTSKDEKIIEPRMGMNFKTHTSYTRDENQEDDDTEEGPGPAKLPWDNEFLRSVATTTRLPQAISTFSQTLQTIAMVSKSVACMDTDSLYKADADTEGAPRVVITSPEFAPRSIGVGTDVMLDAGPSTAVATNIQIARSLAAATEENDQEGAPAEFPILIVKSPGEATYESVGVEAHIKMGRTYATQTGWEPCFKDQWQNTELVYQDLDQFRIMPGDFAMNSVATMTDKAIMSSVGVTADLPEKFSASVDTYKPNAVFRELYELVGYLDLGPDWKHLCTTGIQTDTIKEEAETQTSNRKKRKPPPGCFDAMKIAAPWIPPEPEDSRESTISLTGKIVHATARRQSFLDHLRPGRGQRENSSNEYYTEYDRKRSAAIGIPGTAYGKPGTAHGKPSTAYGKPGTAHGKPSTDYGKPGTAHGKPGTAHGKPGTAYGPSTSHRRSAGANRNSNPNANPDRGVEPESKSRWRDAKSPGENVNPNANPGVVIIKAPKTTSRSVNTPPTTSRDMATETAIVVVKSPYQPMTESIGTETNIQIARTCGTETDDDQEAKSDFPVIIVQSPGDGNFQSIGVEADIKLARTLATQTGEDVSTKNFGVNTDITVQYPDFIKPIPPDFEEKEEGTQTRFLLSSSVAVQVAMSEAPEKDQCMIPFESCGAKEPEPPSDEDMEISGRLVEPRPYTMWGREERSENSGSYSEQEETRRSHARENTSPNANPGREKRVKTLAFRRSVSSNQGDSSNNKGEDGSSTPQEGCTHDKTHSCQHKEQGEATEQDRPRDTIDDKGDLMHVFLCEPFAVRFASPTTAVTDFAVLAVHTDPRDAKLEVCGIQHLYNATRTRWWLEDMLIAGDFTMVDSYDEMEDWLPIEHRSDRRFTRLVENEDVDEPTNTGGEASCEILHPGKFWSLQAEEVSDHYPLQIKIAGAAIYNRWHMNIATHAGVVIEQTKPILDVSHIRRIYNVTSGSHDAAFFHTVLLHDDSSMREVQARRDNVMDVVQCLRDFQTAFPGVIWDSTVSMAGAFVASRWMTTSPVAGLASYLRAYLDLRFSVTITVSLHEPYLCHVTITRQIPKSTAQEVGGIHQTPGTSLTPQISPRTQRDQSIVKSSCYTEQLGIVKSSCYTEQLGIVKSSCYTERLGIVKSSCYTERLGIVKSSCYTERLGIVKSSCYTEQLGIVKSSCYTEQLGIVKSSCYTEQLDIVKSSCYTEQLGIVKSSCYTEQLDIVKSSCYTEQLGIVKSSCYTEQLDIVKSSCYTEQLGIVKSSCYTEQLDIVKSSCYTEQLGIVKSSCYTEQLDIVKSSCYTEQLGIVKSSCYTEQLGIVKYSCYTEQLGIVKYSCYTEQLDIVKYSCYTEQLGIVKYSCYTEQLGIVKYSCYTEQLGIVKSSCYTEQLGIVKSSCYTEQLGIVKSSCYTEQLDIVKSSCYTEQLGIVKSSCYTEQLGIVKSSCYTEQLGIVKSSCYTEQLGIVKSSCYTEQLGIVKSSCYTEQLGIVKSSCYTEQLGIVKSSCYTEQLGIVKSSCYTEQLDIVKSSCYTEQLGIVKYSCYTEQLDIVKYSCYTEQLGIVKYT</sequence>
<dbReference type="GO" id="GO:0004518">
    <property type="term" value="F:nuclease activity"/>
    <property type="evidence" value="ECO:0007669"/>
    <property type="project" value="UniProtKB-KW"/>
</dbReference>
<feature type="region of interest" description="Disordered" evidence="3">
    <location>
        <begin position="344"/>
        <end position="369"/>
    </location>
</feature>
<dbReference type="InterPro" id="IPR036691">
    <property type="entry name" value="Endo/exonu/phosph_ase_sf"/>
</dbReference>
<feature type="region of interest" description="Disordered" evidence="3">
    <location>
        <begin position="3164"/>
        <end position="3494"/>
    </location>
</feature>
<dbReference type="InterPro" id="IPR016202">
    <property type="entry name" value="DNase_I"/>
</dbReference>
<dbReference type="Gene3D" id="3.60.10.10">
    <property type="entry name" value="Endonuclease/exonuclease/phosphatase"/>
    <property type="match status" value="2"/>
</dbReference>
<feature type="compositionally biased region" description="Polar residues" evidence="3">
    <location>
        <begin position="1940"/>
        <end position="1949"/>
    </location>
</feature>
<feature type="compositionally biased region" description="Basic and acidic residues" evidence="3">
    <location>
        <begin position="4093"/>
        <end position="4116"/>
    </location>
</feature>
<dbReference type="SUPFAM" id="SSF101967">
    <property type="entry name" value="Adhesin YadA, collagen-binding domain"/>
    <property type="match status" value="1"/>
</dbReference>
<name>A0ABD0K0U6_9CAEN</name>
<feature type="region of interest" description="Disordered" evidence="3">
    <location>
        <begin position="1385"/>
        <end position="1427"/>
    </location>
</feature>
<feature type="compositionally biased region" description="Polar residues" evidence="3">
    <location>
        <begin position="3229"/>
        <end position="3240"/>
    </location>
</feature>
<feature type="compositionally biased region" description="Basic and acidic residues" evidence="3">
    <location>
        <begin position="4450"/>
        <end position="4462"/>
    </location>
</feature>
<proteinExistence type="predicted"/>
<feature type="compositionally biased region" description="Polar residues" evidence="3">
    <location>
        <begin position="3012"/>
        <end position="3021"/>
    </location>
</feature>
<feature type="region of interest" description="Disordered" evidence="3">
    <location>
        <begin position="1643"/>
        <end position="1664"/>
    </location>
</feature>
<feature type="region of interest" description="Disordered" evidence="3">
    <location>
        <begin position="4757"/>
        <end position="4885"/>
    </location>
</feature>
<feature type="compositionally biased region" description="Polar residues" evidence="3">
    <location>
        <begin position="1651"/>
        <end position="1664"/>
    </location>
</feature>
<feature type="compositionally biased region" description="Basic and acidic residues" evidence="3">
    <location>
        <begin position="130"/>
        <end position="152"/>
    </location>
</feature>
<feature type="region of interest" description="Disordered" evidence="3">
    <location>
        <begin position="701"/>
        <end position="722"/>
    </location>
</feature>
<feature type="compositionally biased region" description="Polar residues" evidence="3">
    <location>
        <begin position="3696"/>
        <end position="3711"/>
    </location>
</feature>
<feature type="region of interest" description="Disordered" evidence="3">
    <location>
        <begin position="4482"/>
        <end position="4610"/>
    </location>
</feature>
<feature type="region of interest" description="Disordered" evidence="3">
    <location>
        <begin position="4448"/>
        <end position="4470"/>
    </location>
</feature>
<feature type="compositionally biased region" description="Polar residues" evidence="3">
    <location>
        <begin position="2199"/>
        <end position="2208"/>
    </location>
</feature>
<feature type="region of interest" description="Disordered" evidence="3">
    <location>
        <begin position="1150"/>
        <end position="1193"/>
    </location>
</feature>
<feature type="compositionally biased region" description="Basic and acidic residues" evidence="3">
    <location>
        <begin position="4858"/>
        <end position="4885"/>
    </location>
</feature>
<keyword evidence="2" id="KW-0378">Hydrolase</keyword>
<feature type="region of interest" description="Disordered" evidence="3">
    <location>
        <begin position="466"/>
        <end position="490"/>
    </location>
</feature>
<evidence type="ECO:0000313" key="4">
    <source>
        <dbReference type="EMBL" id="KAK7480967.1"/>
    </source>
</evidence>
<dbReference type="InterPro" id="IPR011049">
    <property type="entry name" value="Serralysin-like_metalloprot_C"/>
</dbReference>
<feature type="region of interest" description="Disordered" evidence="3">
    <location>
        <begin position="1251"/>
        <end position="1273"/>
    </location>
</feature>
<evidence type="ECO:0000313" key="5">
    <source>
        <dbReference type="Proteomes" id="UP001519460"/>
    </source>
</evidence>
<feature type="region of interest" description="Disordered" evidence="3">
    <location>
        <begin position="2440"/>
        <end position="2461"/>
    </location>
</feature>
<feature type="compositionally biased region" description="Polar residues" evidence="3">
    <location>
        <begin position="1956"/>
        <end position="1975"/>
    </location>
</feature>
<feature type="compositionally biased region" description="Low complexity" evidence="3">
    <location>
        <begin position="3329"/>
        <end position="3344"/>
    </location>
</feature>
<feature type="compositionally biased region" description="Basic and acidic residues" evidence="3">
    <location>
        <begin position="2753"/>
        <end position="2762"/>
    </location>
</feature>
<feature type="compositionally biased region" description="Basic and acidic residues" evidence="3">
    <location>
        <begin position="3081"/>
        <end position="3092"/>
    </location>
</feature>
<feature type="compositionally biased region" description="Basic and acidic residues" evidence="3">
    <location>
        <begin position="2895"/>
        <end position="2934"/>
    </location>
</feature>
<feature type="compositionally biased region" description="Polar residues" evidence="3">
    <location>
        <begin position="3105"/>
        <end position="3115"/>
    </location>
</feature>
<comment type="caution">
    <text evidence="4">The sequence shown here is derived from an EMBL/GenBank/DDBJ whole genome shotgun (WGS) entry which is preliminary data.</text>
</comment>
<feature type="compositionally biased region" description="Basic and acidic residues" evidence="3">
    <location>
        <begin position="2804"/>
        <end position="2821"/>
    </location>
</feature>
<feature type="compositionally biased region" description="Polar residues" evidence="3">
    <location>
        <begin position="3400"/>
        <end position="3469"/>
    </location>
</feature>
<feature type="region of interest" description="Disordered" evidence="3">
    <location>
        <begin position="2881"/>
        <end position="2964"/>
    </location>
</feature>
<dbReference type="SMART" id="SM00476">
    <property type="entry name" value="DNaseIc"/>
    <property type="match status" value="1"/>
</dbReference>
<evidence type="ECO:0000256" key="1">
    <source>
        <dbReference type="ARBA" id="ARBA00022722"/>
    </source>
</evidence>
<feature type="region of interest" description="Disordered" evidence="3">
    <location>
        <begin position="2996"/>
        <end position="3027"/>
    </location>
</feature>
<feature type="region of interest" description="Disordered" evidence="3">
    <location>
        <begin position="1934"/>
        <end position="1977"/>
    </location>
</feature>
<feature type="compositionally biased region" description="Basic and acidic residues" evidence="3">
    <location>
        <begin position="4803"/>
        <end position="4812"/>
    </location>
</feature>
<feature type="region of interest" description="Disordered" evidence="3">
    <location>
        <begin position="1516"/>
        <end position="1578"/>
    </location>
</feature>
<dbReference type="PANTHER" id="PTHR11371:SF33">
    <property type="entry name" value="ENDONUCLEASE_EXONUCLEASE_PHOSPHATASE DOMAIN-CONTAINING PROTEIN"/>
    <property type="match status" value="1"/>
</dbReference>
<feature type="region of interest" description="Disordered" evidence="3">
    <location>
        <begin position="2333"/>
        <end position="2358"/>
    </location>
</feature>
<feature type="compositionally biased region" description="Basic and acidic residues" evidence="3">
    <location>
        <begin position="4561"/>
        <end position="4576"/>
    </location>
</feature>
<feature type="compositionally biased region" description="Polar residues" evidence="3">
    <location>
        <begin position="3164"/>
        <end position="3213"/>
    </location>
</feature>
<feature type="region of interest" description="Disordered" evidence="3">
    <location>
        <begin position="3684"/>
        <end position="3723"/>
    </location>
</feature>
<evidence type="ECO:0000256" key="2">
    <source>
        <dbReference type="ARBA" id="ARBA00022801"/>
    </source>
</evidence>
<feature type="compositionally biased region" description="Polar residues" evidence="3">
    <location>
        <begin position="411"/>
        <end position="424"/>
    </location>
</feature>
<feature type="compositionally biased region" description="Basic residues" evidence="3">
    <location>
        <begin position="815"/>
        <end position="826"/>
    </location>
</feature>
<feature type="compositionally biased region" description="Basic and acidic residues" evidence="3">
    <location>
        <begin position="3470"/>
        <end position="3481"/>
    </location>
</feature>
<dbReference type="GO" id="GO:0016787">
    <property type="term" value="F:hydrolase activity"/>
    <property type="evidence" value="ECO:0007669"/>
    <property type="project" value="UniProtKB-KW"/>
</dbReference>
<dbReference type="Proteomes" id="UP001519460">
    <property type="component" value="Unassembled WGS sequence"/>
</dbReference>
<feature type="region of interest" description="Disordered" evidence="3">
    <location>
        <begin position="4062"/>
        <end position="4151"/>
    </location>
</feature>
<feature type="region of interest" description="Disordered" evidence="3">
    <location>
        <begin position="4393"/>
        <end position="4412"/>
    </location>
</feature>
<feature type="compositionally biased region" description="Basic and acidic residues" evidence="3">
    <location>
        <begin position="426"/>
        <end position="437"/>
    </location>
</feature>
<feature type="compositionally biased region" description="Polar residues" evidence="3">
    <location>
        <begin position="4834"/>
        <end position="4856"/>
    </location>
</feature>
<feature type="compositionally biased region" description="Polar residues" evidence="3">
    <location>
        <begin position="1385"/>
        <end position="1416"/>
    </location>
</feature>
<feature type="region of interest" description="Disordered" evidence="3">
    <location>
        <begin position="2694"/>
        <end position="2713"/>
    </location>
</feature>
<feature type="region of interest" description="Disordered" evidence="3">
    <location>
        <begin position="2753"/>
        <end position="2782"/>
    </location>
</feature>
<feature type="region of interest" description="Disordered" evidence="3">
    <location>
        <begin position="2187"/>
        <end position="2208"/>
    </location>
</feature>
<organism evidence="4 5">
    <name type="scientific">Batillaria attramentaria</name>
    <dbReference type="NCBI Taxonomy" id="370345"/>
    <lineage>
        <taxon>Eukaryota</taxon>
        <taxon>Metazoa</taxon>
        <taxon>Spiralia</taxon>
        <taxon>Lophotrochozoa</taxon>
        <taxon>Mollusca</taxon>
        <taxon>Gastropoda</taxon>
        <taxon>Caenogastropoda</taxon>
        <taxon>Sorbeoconcha</taxon>
        <taxon>Cerithioidea</taxon>
        <taxon>Batillariidae</taxon>
        <taxon>Batillaria</taxon>
    </lineage>
</organism>
<gene>
    <name evidence="4" type="ORF">BaRGS_00027782</name>
</gene>
<dbReference type="PANTHER" id="PTHR11371">
    <property type="entry name" value="DEOXYRIBONUCLEASE"/>
    <property type="match status" value="1"/>
</dbReference>
<dbReference type="EMBL" id="JACVVK020000270">
    <property type="protein sequence ID" value="KAK7480967.1"/>
    <property type="molecule type" value="Genomic_DNA"/>
</dbReference>